<protein>
    <submittedName>
        <fullName evidence="4">Prolyl oligopeptidase family serine peptidase</fullName>
    </submittedName>
</protein>
<dbReference type="PANTHER" id="PTHR11731">
    <property type="entry name" value="PROTEASE FAMILY S9B,C DIPEPTIDYL-PEPTIDASE IV-RELATED"/>
    <property type="match status" value="1"/>
</dbReference>
<feature type="domain" description="Peptidase S9 prolyl oligopeptidase catalytic" evidence="2">
    <location>
        <begin position="558"/>
        <end position="755"/>
    </location>
</feature>
<dbReference type="EMBL" id="JAELVF020000001">
    <property type="protein sequence ID" value="MBU7599095.1"/>
    <property type="molecule type" value="Genomic_DNA"/>
</dbReference>
<evidence type="ECO:0000259" key="2">
    <source>
        <dbReference type="Pfam" id="PF00326"/>
    </source>
</evidence>
<dbReference type="InterPro" id="IPR050278">
    <property type="entry name" value="Serine_Prot_S9B/DPPIV"/>
</dbReference>
<dbReference type="GO" id="GO:0008239">
    <property type="term" value="F:dipeptidyl-peptidase activity"/>
    <property type="evidence" value="ECO:0007669"/>
    <property type="project" value="TreeGrafter"/>
</dbReference>
<dbReference type="GO" id="GO:0008236">
    <property type="term" value="F:serine-type peptidase activity"/>
    <property type="evidence" value="ECO:0007669"/>
    <property type="project" value="InterPro"/>
</dbReference>
<dbReference type="InterPro" id="IPR002469">
    <property type="entry name" value="Peptidase_S9B_N"/>
</dbReference>
<feature type="region of interest" description="Disordered" evidence="1">
    <location>
        <begin position="1"/>
        <end position="72"/>
    </location>
</feature>
<dbReference type="SUPFAM" id="SSF53474">
    <property type="entry name" value="alpha/beta-Hydrolases"/>
    <property type="match status" value="1"/>
</dbReference>
<dbReference type="InterPro" id="IPR029058">
    <property type="entry name" value="AB_hydrolase_fold"/>
</dbReference>
<evidence type="ECO:0000259" key="3">
    <source>
        <dbReference type="Pfam" id="PF00930"/>
    </source>
</evidence>
<dbReference type="InterPro" id="IPR001375">
    <property type="entry name" value="Peptidase_S9_cat"/>
</dbReference>
<dbReference type="Pfam" id="PF00326">
    <property type="entry name" value="Peptidase_S9"/>
    <property type="match status" value="1"/>
</dbReference>
<dbReference type="Proteomes" id="UP000694501">
    <property type="component" value="Unassembled WGS sequence"/>
</dbReference>
<organism evidence="4 5">
    <name type="scientific">Streptomyces tardus</name>
    <dbReference type="NCBI Taxonomy" id="2780544"/>
    <lineage>
        <taxon>Bacteria</taxon>
        <taxon>Bacillati</taxon>
        <taxon>Actinomycetota</taxon>
        <taxon>Actinomycetes</taxon>
        <taxon>Kitasatosporales</taxon>
        <taxon>Streptomycetaceae</taxon>
        <taxon>Streptomyces</taxon>
    </lineage>
</organism>
<comment type="caution">
    <text evidence="4">The sequence shown here is derived from an EMBL/GenBank/DDBJ whole genome shotgun (WGS) entry which is preliminary data.</text>
</comment>
<dbReference type="Gene3D" id="2.140.10.30">
    <property type="entry name" value="Dipeptidylpeptidase IV, N-terminal domain"/>
    <property type="match status" value="1"/>
</dbReference>
<keyword evidence="5" id="KW-1185">Reference proteome</keyword>
<evidence type="ECO:0000256" key="1">
    <source>
        <dbReference type="SAM" id="MobiDB-lite"/>
    </source>
</evidence>
<dbReference type="AlphaFoldDB" id="A0A949JS02"/>
<proteinExistence type="predicted"/>
<dbReference type="GO" id="GO:0006508">
    <property type="term" value="P:proteolysis"/>
    <property type="evidence" value="ECO:0007669"/>
    <property type="project" value="InterPro"/>
</dbReference>
<dbReference type="SUPFAM" id="SSF82171">
    <property type="entry name" value="DPP6 N-terminal domain-like"/>
    <property type="match status" value="1"/>
</dbReference>
<evidence type="ECO:0000313" key="5">
    <source>
        <dbReference type="Proteomes" id="UP000694501"/>
    </source>
</evidence>
<name>A0A949JS02_9ACTN</name>
<sequence length="763" mass="82351">MFWSLLSCSGPRPSRPAPLPHAGAATASRWRRGHFTSRARRPYPRVPPSPSHPFTLHTSRPRQEPAVSEPTELSAFPDLFGRTRRFSLGAPHSVTVSPDGDRVLFLRSAGATDPRTALWCQYLDGSEQALTAPEVGAYATDRAVERVAFSAGDTLWTFRLDDGEAPRRLPTPVGVAVHDPLPSPDGGQVAYLSAGGVRLTRSDGTGDRVLADSPDPQVTHGHTDHTAHESIGRHRAYWWSPDSRRLLVARVDLTPVARHHLHDPTHPGRAPRVLPYPATGTANSLTTLDLWDLDGGRVPVALPAEVPAGEAPEGSWGRALEYLVNVDWSGEAPLVAVQSRDQQTLWLLRVDPESGTCAVLDRVSDPYWVEPVPGLPCRTASGAPVFQAVRGDVTTLRVRGSYGPPDLQVREVLGTIGERVLFSATDPAEPSSTHVWFLDTAAGPDAAPSRLSREPGVHFGTVGGPTHVLDSLTARGPVVGVHRRHRPASALRSVAAGIPMAASPRMLTLGRRALRARLHLPARYGPDTGPLPVLLAPYGGPGMQIVTHATGDRGPAVCQWYAEHGFAVLSVDGRGTPGRGLEWLRAIHGDRLTPVLEDQIDALHAAADLLPGTLDLDRVGIYGWSFGGYLAAGAVLHHPETFHVAVAGAPPTDHRLYDTYWNERHLRHPALHPEGYARSDLIPHAHRLVRPLMLIHGLADDNVLPVHTLRLSAALQAAGRPHTVHLLPETAHHPGTPELAADLLRLQLSFLTGHLRPAGAEER</sequence>
<accession>A0A949JS02</accession>
<feature type="compositionally biased region" description="Basic residues" evidence="1">
    <location>
        <begin position="29"/>
        <end position="43"/>
    </location>
</feature>
<dbReference type="Gene3D" id="3.40.50.1820">
    <property type="entry name" value="alpha/beta hydrolase"/>
    <property type="match status" value="1"/>
</dbReference>
<dbReference type="PANTHER" id="PTHR11731:SF193">
    <property type="entry name" value="DIPEPTIDYL PEPTIDASE 9"/>
    <property type="match status" value="1"/>
</dbReference>
<gene>
    <name evidence="4" type="ORF">JGS22_016135</name>
</gene>
<evidence type="ECO:0000313" key="4">
    <source>
        <dbReference type="EMBL" id="MBU7599095.1"/>
    </source>
</evidence>
<feature type="domain" description="Dipeptidylpeptidase IV N-terminal" evidence="3">
    <location>
        <begin position="154"/>
        <end position="371"/>
    </location>
</feature>
<dbReference type="Pfam" id="PF00930">
    <property type="entry name" value="DPPIV_N"/>
    <property type="match status" value="1"/>
</dbReference>
<reference evidence="4" key="1">
    <citation type="submission" date="2021-06" db="EMBL/GenBank/DDBJ databases">
        <title>Sequencing of actinobacteria type strains.</title>
        <authorList>
            <person name="Nguyen G.-S."/>
            <person name="Wentzel A."/>
        </authorList>
    </citation>
    <scope>NUCLEOTIDE SEQUENCE</scope>
    <source>
        <strain evidence="4">P38-E01</strain>
    </source>
</reference>